<keyword evidence="15" id="KW-0472">Membrane</keyword>
<evidence type="ECO:0000256" key="20">
    <source>
        <dbReference type="SAM" id="SignalP"/>
    </source>
</evidence>
<proteinExistence type="inferred from homology"/>
<sequence>MSSTTTTTTRLLVIPLVYLMLVASASHSALSSASLFFDVDFSNASTFSLADFTTAGDAAFHGQRFDLTANAYRAGISDSVGRVAYAHPVPLRDNATGQVASFTTSFTFAINITDMNNKGDGMAFFLGNYPSGLPPRSEGGALGLCTDYCVNRTAGRDRFVAVEFDTFDDSWDPHLTYDHMGINVNSVVSVANISLPSFSLNGQMSARVDYNSSTSVMGVDLRFDRSPKFGSATPIFNVSAKVDLSSALPEQVAIGFSAATGASIELHQLLSWSFSSVAPGTGSPTDPGTRLMDEEFEKGSGPKRFEYGQLSVATKGFSEEEKLGEGGFGAVYRGFLKELDLHVAIKRVSRGSEQGRKEYSSEVRIISRLRHRNLVQLIGWCHQGKELLLVYELMPNGSLDTHLYNPTVLLTWPVRFKIVLGLGSALLYLHQEWEQCVVHRDVKPSNIMLDASFAAKLGDFGLARLVDHGRGSHTTNLAGTMGYMDPECLVAGRAGPESDVYSFGVVLLEIACGRPPVVPEQEDQGRTRLVEWVWGLYGRRAVLEAADERMGGDFDRGEMERVMVVGLACAHPDCSLRPSIRQAVSMLQCEVTLPTLPAKMPTPKYS</sequence>
<dbReference type="SMR" id="A0A1D6HKI7"/>
<evidence type="ECO:0000256" key="19">
    <source>
        <dbReference type="SAM" id="MobiDB-lite"/>
    </source>
</evidence>
<accession>A0A1D6HKI7</accession>
<gene>
    <name evidence="22" type="ORF">ZEAMMB73_Zm00001d018059</name>
</gene>
<feature type="binding site" evidence="18">
    <location>
        <position position="346"/>
    </location>
    <ligand>
        <name>ATP</name>
        <dbReference type="ChEBI" id="CHEBI:30616"/>
    </ligand>
</feature>
<feature type="chain" id="PRO_5010804902" description="non-specific serine/threonine protein kinase" evidence="20">
    <location>
        <begin position="25"/>
        <end position="606"/>
    </location>
</feature>
<feature type="domain" description="Protein kinase" evidence="21">
    <location>
        <begin position="317"/>
        <end position="596"/>
    </location>
</feature>
<dbReference type="InterPro" id="IPR017441">
    <property type="entry name" value="Protein_kinase_ATP_BS"/>
</dbReference>
<dbReference type="SMART" id="SM00220">
    <property type="entry name" value="S_TKc"/>
    <property type="match status" value="1"/>
</dbReference>
<dbReference type="InterPro" id="IPR001220">
    <property type="entry name" value="Legume_lectin_dom"/>
</dbReference>
<evidence type="ECO:0000256" key="10">
    <source>
        <dbReference type="ARBA" id="ARBA00022734"/>
    </source>
</evidence>
<keyword evidence="8" id="KW-0812">Transmembrane</keyword>
<dbReference type="PROSITE" id="PS00107">
    <property type="entry name" value="PROTEIN_KINASE_ATP"/>
    <property type="match status" value="1"/>
</dbReference>
<keyword evidence="10 22" id="KW-0430">Lectin</keyword>
<name>A0A1D6HKI7_MAIZE</name>
<keyword evidence="17" id="KW-0325">Glycoprotein</keyword>
<keyword evidence="13 18" id="KW-0067">ATP-binding</keyword>
<evidence type="ECO:0000259" key="21">
    <source>
        <dbReference type="PROSITE" id="PS50011"/>
    </source>
</evidence>
<keyword evidence="12 22" id="KW-0418">Kinase</keyword>
<dbReference type="GO" id="GO:0030246">
    <property type="term" value="F:carbohydrate binding"/>
    <property type="evidence" value="ECO:0007669"/>
    <property type="project" value="UniProtKB-KW"/>
</dbReference>
<dbReference type="GO" id="GO:0005524">
    <property type="term" value="F:ATP binding"/>
    <property type="evidence" value="ECO:0007669"/>
    <property type="project" value="UniProtKB-UniRule"/>
</dbReference>
<dbReference type="Gene3D" id="1.10.510.10">
    <property type="entry name" value="Transferase(Phosphotransferase) domain 1"/>
    <property type="match status" value="1"/>
</dbReference>
<dbReference type="Gene3D" id="2.60.120.200">
    <property type="match status" value="1"/>
</dbReference>
<keyword evidence="9 20" id="KW-0732">Signal</keyword>
<keyword evidence="14" id="KW-1133">Transmembrane helix</keyword>
<evidence type="ECO:0000256" key="17">
    <source>
        <dbReference type="ARBA" id="ARBA00023180"/>
    </source>
</evidence>
<evidence type="ECO:0000256" key="7">
    <source>
        <dbReference type="ARBA" id="ARBA00022679"/>
    </source>
</evidence>
<dbReference type="SUPFAM" id="SSF56112">
    <property type="entry name" value="Protein kinase-like (PK-like)"/>
    <property type="match status" value="1"/>
</dbReference>
<dbReference type="InParanoid" id="A0A1D6HKI7"/>
<dbReference type="Pfam" id="PF00139">
    <property type="entry name" value="Lectin_legB"/>
    <property type="match status" value="1"/>
</dbReference>
<dbReference type="InterPro" id="IPR000719">
    <property type="entry name" value="Prot_kinase_dom"/>
</dbReference>
<dbReference type="GO" id="GO:0005886">
    <property type="term" value="C:plasma membrane"/>
    <property type="evidence" value="ECO:0007669"/>
    <property type="project" value="UniProtKB-SubCell"/>
</dbReference>
<dbReference type="InterPro" id="IPR050528">
    <property type="entry name" value="L-type_Lectin-RKs"/>
</dbReference>
<evidence type="ECO:0000256" key="14">
    <source>
        <dbReference type="ARBA" id="ARBA00022989"/>
    </source>
</evidence>
<dbReference type="ExpressionAtlas" id="A0A1D6HKI7">
    <property type="expression patterns" value="baseline and differential"/>
</dbReference>
<comment type="subcellular location">
    <subcellularLocation>
        <location evidence="1">Cell membrane</location>
        <topology evidence="1">Single-pass type I membrane protein</topology>
    </subcellularLocation>
</comment>
<dbReference type="CDD" id="cd14066">
    <property type="entry name" value="STKc_IRAK"/>
    <property type="match status" value="1"/>
</dbReference>
<dbReference type="PROSITE" id="PS00108">
    <property type="entry name" value="PROTEIN_KINASE_ST"/>
    <property type="match status" value="1"/>
</dbReference>
<comment type="similarity">
    <text evidence="3">In the C-terminal section; belongs to the protein kinase superfamily. Ser/Thr protein kinase family.</text>
</comment>
<protein>
    <recommendedName>
        <fullName evidence="4">non-specific serine/threonine protein kinase</fullName>
        <ecNumber evidence="4">2.7.11.1</ecNumber>
    </recommendedName>
</protein>
<evidence type="ECO:0000256" key="6">
    <source>
        <dbReference type="ARBA" id="ARBA00022527"/>
    </source>
</evidence>
<dbReference type="FunFam" id="1.10.510.10:FF:000240">
    <property type="entry name" value="Lectin-domain containing receptor kinase A4.3"/>
    <property type="match status" value="1"/>
</dbReference>
<dbReference type="PROSITE" id="PS50011">
    <property type="entry name" value="PROTEIN_KINASE_DOM"/>
    <property type="match status" value="1"/>
</dbReference>
<dbReference type="FunCoup" id="A0A1D6HKI7">
    <property type="interactions" value="5"/>
</dbReference>
<organism evidence="22">
    <name type="scientific">Zea mays</name>
    <name type="common">Maize</name>
    <dbReference type="NCBI Taxonomy" id="4577"/>
    <lineage>
        <taxon>Eukaryota</taxon>
        <taxon>Viridiplantae</taxon>
        <taxon>Streptophyta</taxon>
        <taxon>Embryophyta</taxon>
        <taxon>Tracheophyta</taxon>
        <taxon>Spermatophyta</taxon>
        <taxon>Magnoliopsida</taxon>
        <taxon>Liliopsida</taxon>
        <taxon>Poales</taxon>
        <taxon>Poaceae</taxon>
        <taxon>PACMAD clade</taxon>
        <taxon>Panicoideae</taxon>
        <taxon>Andropogonodae</taxon>
        <taxon>Andropogoneae</taxon>
        <taxon>Tripsacinae</taxon>
        <taxon>Zea</taxon>
    </lineage>
</organism>
<dbReference type="InterPro" id="IPR013320">
    <property type="entry name" value="ConA-like_dom_sf"/>
</dbReference>
<evidence type="ECO:0000256" key="13">
    <source>
        <dbReference type="ARBA" id="ARBA00022840"/>
    </source>
</evidence>
<dbReference type="EC" id="2.7.11.1" evidence="4"/>
<dbReference type="InterPro" id="IPR008271">
    <property type="entry name" value="Ser/Thr_kinase_AS"/>
</dbReference>
<evidence type="ECO:0000256" key="1">
    <source>
        <dbReference type="ARBA" id="ARBA00004251"/>
    </source>
</evidence>
<evidence type="ECO:0000256" key="9">
    <source>
        <dbReference type="ARBA" id="ARBA00022729"/>
    </source>
</evidence>
<dbReference type="InterPro" id="IPR019825">
    <property type="entry name" value="Lectin_legB_Mn/Ca_BS"/>
</dbReference>
<dbReference type="InterPro" id="IPR011009">
    <property type="entry name" value="Kinase-like_dom_sf"/>
</dbReference>
<evidence type="ECO:0000256" key="3">
    <source>
        <dbReference type="ARBA" id="ARBA00010217"/>
    </source>
</evidence>
<keyword evidence="7" id="KW-0808">Transferase</keyword>
<dbReference type="Gene3D" id="3.30.200.20">
    <property type="entry name" value="Phosphorylase Kinase, domain 1"/>
    <property type="match status" value="1"/>
</dbReference>
<evidence type="ECO:0000256" key="2">
    <source>
        <dbReference type="ARBA" id="ARBA00008536"/>
    </source>
</evidence>
<dbReference type="STRING" id="4577.A0A1D6HKI7"/>
<dbReference type="AlphaFoldDB" id="A0A1D6HKI7"/>
<evidence type="ECO:0000256" key="5">
    <source>
        <dbReference type="ARBA" id="ARBA00022475"/>
    </source>
</evidence>
<evidence type="ECO:0000256" key="18">
    <source>
        <dbReference type="PROSITE-ProRule" id="PRU10141"/>
    </source>
</evidence>
<feature type="region of interest" description="Disordered" evidence="19">
    <location>
        <begin position="280"/>
        <end position="300"/>
    </location>
</feature>
<evidence type="ECO:0000256" key="4">
    <source>
        <dbReference type="ARBA" id="ARBA00012513"/>
    </source>
</evidence>
<evidence type="ECO:0000256" key="16">
    <source>
        <dbReference type="ARBA" id="ARBA00023170"/>
    </source>
</evidence>
<dbReference type="EMBL" id="CM000781">
    <property type="protein sequence ID" value="AQK74941.1"/>
    <property type="molecule type" value="Genomic_DNA"/>
</dbReference>
<dbReference type="CDD" id="cd06899">
    <property type="entry name" value="lectin_legume_LecRK_Arcelin_ConA"/>
    <property type="match status" value="1"/>
</dbReference>
<dbReference type="PROSITE" id="PS00307">
    <property type="entry name" value="LECTIN_LEGUME_BETA"/>
    <property type="match status" value="1"/>
</dbReference>
<dbReference type="GO" id="GO:0004674">
    <property type="term" value="F:protein serine/threonine kinase activity"/>
    <property type="evidence" value="ECO:0007669"/>
    <property type="project" value="UniProtKB-KW"/>
</dbReference>
<keyword evidence="5" id="KW-1003">Cell membrane</keyword>
<evidence type="ECO:0000313" key="22">
    <source>
        <dbReference type="EMBL" id="AQK74941.1"/>
    </source>
</evidence>
<dbReference type="SUPFAM" id="SSF49899">
    <property type="entry name" value="Concanavalin A-like lectins/glucanases"/>
    <property type="match status" value="1"/>
</dbReference>
<feature type="compositionally biased region" description="Basic and acidic residues" evidence="19">
    <location>
        <begin position="291"/>
        <end position="300"/>
    </location>
</feature>
<keyword evidence="6" id="KW-0723">Serine/threonine-protein kinase</keyword>
<dbReference type="OMA" id="QGMKEYV"/>
<feature type="signal peptide" evidence="20">
    <location>
        <begin position="1"/>
        <end position="24"/>
    </location>
</feature>
<keyword evidence="16 22" id="KW-0675">Receptor</keyword>
<dbReference type="Pfam" id="PF00069">
    <property type="entry name" value="Pkinase"/>
    <property type="match status" value="1"/>
</dbReference>
<reference evidence="22" key="1">
    <citation type="submission" date="2015-12" db="EMBL/GenBank/DDBJ databases">
        <title>Update maize B73 reference genome by single molecule sequencing technologies.</title>
        <authorList>
            <consortium name="Maize Genome Sequencing Project"/>
            <person name="Ware D."/>
        </authorList>
    </citation>
    <scope>NUCLEOTIDE SEQUENCE</scope>
    <source>
        <tissue evidence="22">Seedling</tissue>
    </source>
</reference>
<dbReference type="PANTHER" id="PTHR27007">
    <property type="match status" value="1"/>
</dbReference>
<evidence type="ECO:0000256" key="11">
    <source>
        <dbReference type="ARBA" id="ARBA00022741"/>
    </source>
</evidence>
<evidence type="ECO:0000256" key="15">
    <source>
        <dbReference type="ARBA" id="ARBA00023136"/>
    </source>
</evidence>
<keyword evidence="11 18" id="KW-0547">Nucleotide-binding</keyword>
<dbReference type="FunFam" id="3.30.200.20:FF:000168">
    <property type="entry name" value="L-type lectin-domain containing receptor kinase IX.1"/>
    <property type="match status" value="1"/>
</dbReference>
<comment type="similarity">
    <text evidence="2">In the N-terminal section; belongs to the leguminous lectin family.</text>
</comment>
<evidence type="ECO:0000256" key="12">
    <source>
        <dbReference type="ARBA" id="ARBA00022777"/>
    </source>
</evidence>
<evidence type="ECO:0000256" key="8">
    <source>
        <dbReference type="ARBA" id="ARBA00022692"/>
    </source>
</evidence>
<dbReference type="GO" id="GO:0002229">
    <property type="term" value="P:defense response to oomycetes"/>
    <property type="evidence" value="ECO:0007669"/>
    <property type="project" value="UniProtKB-ARBA"/>
</dbReference>